<reference evidence="1" key="2">
    <citation type="journal article" date="2015" name="Data Brief">
        <title>Shoot transcriptome of the giant reed, Arundo donax.</title>
        <authorList>
            <person name="Barrero R.A."/>
            <person name="Guerrero F.D."/>
            <person name="Moolhuijzen P."/>
            <person name="Goolsby J.A."/>
            <person name="Tidwell J."/>
            <person name="Bellgard S.E."/>
            <person name="Bellgard M.I."/>
        </authorList>
    </citation>
    <scope>NUCLEOTIDE SEQUENCE</scope>
    <source>
        <tissue evidence="1">Shoot tissue taken approximately 20 cm above the soil surface</tissue>
    </source>
</reference>
<dbReference type="EMBL" id="GBRH01173419">
    <property type="protein sequence ID" value="JAE24477.1"/>
    <property type="molecule type" value="Transcribed_RNA"/>
</dbReference>
<accession>A0A0A9GJ07</accession>
<name>A0A0A9GJ07_ARUDO</name>
<evidence type="ECO:0000313" key="1">
    <source>
        <dbReference type="EMBL" id="JAE24477.1"/>
    </source>
</evidence>
<protein>
    <submittedName>
        <fullName evidence="1">Uncharacterized protein</fullName>
    </submittedName>
</protein>
<organism evidence="1">
    <name type="scientific">Arundo donax</name>
    <name type="common">Giant reed</name>
    <name type="synonym">Donax arundinaceus</name>
    <dbReference type="NCBI Taxonomy" id="35708"/>
    <lineage>
        <taxon>Eukaryota</taxon>
        <taxon>Viridiplantae</taxon>
        <taxon>Streptophyta</taxon>
        <taxon>Embryophyta</taxon>
        <taxon>Tracheophyta</taxon>
        <taxon>Spermatophyta</taxon>
        <taxon>Magnoliopsida</taxon>
        <taxon>Liliopsida</taxon>
        <taxon>Poales</taxon>
        <taxon>Poaceae</taxon>
        <taxon>PACMAD clade</taxon>
        <taxon>Arundinoideae</taxon>
        <taxon>Arundineae</taxon>
        <taxon>Arundo</taxon>
    </lineage>
</organism>
<dbReference type="AlphaFoldDB" id="A0A0A9GJ07"/>
<proteinExistence type="predicted"/>
<reference evidence="1" key="1">
    <citation type="submission" date="2014-09" db="EMBL/GenBank/DDBJ databases">
        <authorList>
            <person name="Magalhaes I.L.F."/>
            <person name="Oliveira U."/>
            <person name="Santos F.R."/>
            <person name="Vidigal T.H.D.A."/>
            <person name="Brescovit A.D."/>
            <person name="Santos A.J."/>
        </authorList>
    </citation>
    <scope>NUCLEOTIDE SEQUENCE</scope>
    <source>
        <tissue evidence="1">Shoot tissue taken approximately 20 cm above the soil surface</tissue>
    </source>
</reference>
<sequence>MKEEIKGIVQKLRLMR</sequence>